<sequence length="176" mass="20886">MLFKLFRWAITLVAVGGIGYFALTEFNTLEDSLIIFVAVGQFVFWPILLLWILPLIFRRRPPKQKKHDPAQFSVDVAHEHIAMDFKRDKVWIRDPVRGERYLDRDHVLGMRTASDFRNYVTSQRIEFQLRDLKVPMMHVVFARHSDSRRRGSEQNAAERDEWFARLKAWSGLKTIR</sequence>
<dbReference type="OrthoDB" id="6058860at2"/>
<feature type="transmembrane region" description="Helical" evidence="1">
    <location>
        <begin position="5"/>
        <end position="23"/>
    </location>
</feature>
<reference evidence="2 3" key="1">
    <citation type="submission" date="2019-03" db="EMBL/GenBank/DDBJ databases">
        <title>Luteimonas zhaokaii sp.nov., isolated from the rectal contents of Plateau pika in Yushu, Qinghai Province, China.</title>
        <authorList>
            <person name="Zhang G."/>
        </authorList>
    </citation>
    <scope>NUCLEOTIDE SEQUENCE [LARGE SCALE GENOMIC DNA]</scope>
    <source>
        <strain evidence="2 3">B9</strain>
    </source>
</reference>
<dbReference type="Proteomes" id="UP000294796">
    <property type="component" value="Unassembled WGS sequence"/>
</dbReference>
<keyword evidence="1" id="KW-0472">Membrane</keyword>
<gene>
    <name evidence="2" type="ORF">E2F46_06350</name>
</gene>
<dbReference type="RefSeq" id="WP_133321248.1">
    <property type="nucleotide sequence ID" value="NZ_SMTF01000003.1"/>
</dbReference>
<keyword evidence="3" id="KW-1185">Reference proteome</keyword>
<evidence type="ECO:0000313" key="2">
    <source>
        <dbReference type="EMBL" id="TDK26215.1"/>
    </source>
</evidence>
<dbReference type="EMBL" id="SMTF01000003">
    <property type="protein sequence ID" value="TDK26215.1"/>
    <property type="molecule type" value="Genomic_DNA"/>
</dbReference>
<organism evidence="2 3">
    <name type="scientific">Luteimonas aestuarii</name>
    <dbReference type="NCBI Taxonomy" id="453837"/>
    <lineage>
        <taxon>Bacteria</taxon>
        <taxon>Pseudomonadati</taxon>
        <taxon>Pseudomonadota</taxon>
        <taxon>Gammaproteobacteria</taxon>
        <taxon>Lysobacterales</taxon>
        <taxon>Lysobacteraceae</taxon>
        <taxon>Luteimonas</taxon>
    </lineage>
</organism>
<dbReference type="AlphaFoldDB" id="A0A4R5TYD3"/>
<accession>A0A4R5TYD3</accession>
<feature type="transmembrane region" description="Helical" evidence="1">
    <location>
        <begin position="35"/>
        <end position="57"/>
    </location>
</feature>
<name>A0A4R5TYD3_9GAMM</name>
<evidence type="ECO:0000256" key="1">
    <source>
        <dbReference type="SAM" id="Phobius"/>
    </source>
</evidence>
<comment type="caution">
    <text evidence="2">The sequence shown here is derived from an EMBL/GenBank/DDBJ whole genome shotgun (WGS) entry which is preliminary data.</text>
</comment>
<keyword evidence="1" id="KW-0812">Transmembrane</keyword>
<keyword evidence="1" id="KW-1133">Transmembrane helix</keyword>
<evidence type="ECO:0000313" key="3">
    <source>
        <dbReference type="Proteomes" id="UP000294796"/>
    </source>
</evidence>
<proteinExistence type="predicted"/>
<protein>
    <submittedName>
        <fullName evidence="2">Uncharacterized protein</fullName>
    </submittedName>
</protein>